<keyword evidence="2" id="KW-1185">Reference proteome</keyword>
<dbReference type="RefSeq" id="WP_156117432.1">
    <property type="nucleotide sequence ID" value="NZ_CP009962.1"/>
</dbReference>
<evidence type="ECO:0000313" key="2">
    <source>
        <dbReference type="Proteomes" id="UP000030302"/>
    </source>
</evidence>
<organism evidence="1 2">
    <name type="scientific">Collimonas arenae</name>
    <dbReference type="NCBI Taxonomy" id="279058"/>
    <lineage>
        <taxon>Bacteria</taxon>
        <taxon>Pseudomonadati</taxon>
        <taxon>Pseudomonadota</taxon>
        <taxon>Betaproteobacteria</taxon>
        <taxon>Burkholderiales</taxon>
        <taxon>Oxalobacteraceae</taxon>
        <taxon>Collimonas</taxon>
    </lineage>
</organism>
<dbReference type="STRING" id="279058.LT85_0992"/>
<proteinExistence type="predicted"/>
<dbReference type="Proteomes" id="UP000030302">
    <property type="component" value="Chromosome"/>
</dbReference>
<gene>
    <name evidence="1" type="ORF">LT85_0992</name>
</gene>
<dbReference type="HOGENOM" id="CLU_1599890_0_0_4"/>
<reference evidence="2" key="1">
    <citation type="journal article" date="2014" name="Soil Biol. Biochem.">
        <title>Structure and function of bacterial communities in ageing soils: Insights from the Mendocino ecological staircase.</title>
        <authorList>
            <person name="Uroz S."/>
            <person name="Tech J.J."/>
            <person name="Sawaya N.A."/>
            <person name="Frey-Klett P."/>
            <person name="Leveau J.H.J."/>
        </authorList>
    </citation>
    <scope>NUCLEOTIDE SEQUENCE [LARGE SCALE GENOMIC DNA]</scope>
    <source>
        <strain evidence="2">Cal35</strain>
    </source>
</reference>
<dbReference type="AlphaFoldDB" id="A0A0A1F8Q6"/>
<sequence>MAIDIEAERKLFEVWAEANWWFVDVPANAFEIWKAARAAMVAPQQAGGQSIDIQPESHASAEYRVVAAPQQEPVAENKREEIARLLKLLKVNGEFSPATLTCIDDTVKYLRSAPPPPAAPALSDEMIQLLKDAKEYLGQVGCRAELCDLEEAREVIARIDAILPKE</sequence>
<dbReference type="EMBL" id="CP009962">
    <property type="protein sequence ID" value="AIY40150.1"/>
    <property type="molecule type" value="Genomic_DNA"/>
</dbReference>
<accession>A0A0A1F8Q6</accession>
<name>A0A0A1F8Q6_9BURK</name>
<evidence type="ECO:0000313" key="1">
    <source>
        <dbReference type="EMBL" id="AIY40150.1"/>
    </source>
</evidence>
<dbReference type="KEGG" id="care:LT85_0992"/>
<protein>
    <submittedName>
        <fullName evidence="1">Uncharacterized protein</fullName>
    </submittedName>
</protein>